<dbReference type="EMBL" id="LIHL02000001">
    <property type="protein sequence ID" value="KAF5480301.1"/>
    <property type="molecule type" value="Genomic_DNA"/>
</dbReference>
<dbReference type="Proteomes" id="UP000619265">
    <property type="component" value="Unassembled WGS sequence"/>
</dbReference>
<gene>
    <name evidence="1" type="ORF">F2P56_001062</name>
</gene>
<sequence length="113" mass="13417">MFNQEKNTAKFYKKSSQFLPTQKEEKQMLSIPFLNKECENNFYSCLNGTMTGIDKERCFRMLHFQIWQQDDRSTVSEEEALADIETDIENFYLLVAQHFCIQFLPFSFSSKSL</sequence>
<evidence type="ECO:0000313" key="1">
    <source>
        <dbReference type="EMBL" id="KAF5480301.1"/>
    </source>
</evidence>
<dbReference type="AlphaFoldDB" id="A0A833Y9S6"/>
<name>A0A833Y9S6_JUGRE</name>
<reference evidence="1" key="1">
    <citation type="submission" date="2015-10" db="EMBL/GenBank/DDBJ databases">
        <authorList>
            <person name="Martinez-Garcia P.J."/>
            <person name="Crepeau M.W."/>
            <person name="Puiu D."/>
            <person name="Gonzalez-Ibeas D."/>
            <person name="Whalen J."/>
            <person name="Stevens K."/>
            <person name="Paul R."/>
            <person name="Butterfield T."/>
            <person name="Britton M."/>
            <person name="Reagan R."/>
            <person name="Chakraborty S."/>
            <person name="Walawage S.L."/>
            <person name="Vasquez-Gross H.A."/>
            <person name="Cardeno C."/>
            <person name="Famula R."/>
            <person name="Pratt K."/>
            <person name="Kuruganti S."/>
            <person name="Aradhya M.K."/>
            <person name="Leslie C.A."/>
            <person name="Dandekar A.M."/>
            <person name="Salzberg S.L."/>
            <person name="Wegrzyn J.L."/>
            <person name="Langley C.H."/>
            <person name="Neale D.B."/>
        </authorList>
    </citation>
    <scope>NUCLEOTIDE SEQUENCE</scope>
    <source>
        <tissue evidence="1">Leaves</tissue>
    </source>
</reference>
<proteinExistence type="predicted"/>
<accession>A0A833Y9S6</accession>
<organism evidence="1 2">
    <name type="scientific">Juglans regia</name>
    <name type="common">English walnut</name>
    <dbReference type="NCBI Taxonomy" id="51240"/>
    <lineage>
        <taxon>Eukaryota</taxon>
        <taxon>Viridiplantae</taxon>
        <taxon>Streptophyta</taxon>
        <taxon>Embryophyta</taxon>
        <taxon>Tracheophyta</taxon>
        <taxon>Spermatophyta</taxon>
        <taxon>Magnoliopsida</taxon>
        <taxon>eudicotyledons</taxon>
        <taxon>Gunneridae</taxon>
        <taxon>Pentapetalae</taxon>
        <taxon>rosids</taxon>
        <taxon>fabids</taxon>
        <taxon>Fagales</taxon>
        <taxon>Juglandaceae</taxon>
        <taxon>Juglans</taxon>
    </lineage>
</organism>
<comment type="caution">
    <text evidence="1">The sequence shown here is derived from an EMBL/GenBank/DDBJ whole genome shotgun (WGS) entry which is preliminary data.</text>
</comment>
<dbReference type="Gramene" id="Jr01_11370_p2">
    <property type="protein sequence ID" value="cds.Jr01_11370_p2"/>
    <property type="gene ID" value="Jr01_11370"/>
</dbReference>
<protein>
    <submittedName>
        <fullName evidence="1">Uncharacterized protein</fullName>
    </submittedName>
</protein>
<reference evidence="1" key="2">
    <citation type="submission" date="2020-03" db="EMBL/GenBank/DDBJ databases">
        <title>Walnut 2.0.</title>
        <authorList>
            <person name="Marrano A."/>
            <person name="Britton M."/>
            <person name="Zimin A.V."/>
            <person name="Zaini P.A."/>
            <person name="Workman R."/>
            <person name="Puiu D."/>
            <person name="Bianco L."/>
            <person name="Allen B.J."/>
            <person name="Troggio M."/>
            <person name="Leslie C.A."/>
            <person name="Timp W."/>
            <person name="Dendekar A."/>
            <person name="Salzberg S.L."/>
            <person name="Neale D.B."/>
        </authorList>
    </citation>
    <scope>NUCLEOTIDE SEQUENCE</scope>
    <source>
        <tissue evidence="1">Leaves</tissue>
    </source>
</reference>
<evidence type="ECO:0000313" key="2">
    <source>
        <dbReference type="Proteomes" id="UP000619265"/>
    </source>
</evidence>